<gene>
    <name evidence="1" type="ORF">QCN29_28985</name>
</gene>
<evidence type="ECO:0000313" key="1">
    <source>
        <dbReference type="EMBL" id="MDH2392745.1"/>
    </source>
</evidence>
<accession>A0ABT6HVM4</accession>
<dbReference type="EMBL" id="JARWBG010000047">
    <property type="protein sequence ID" value="MDH2392745.1"/>
    <property type="molecule type" value="Genomic_DNA"/>
</dbReference>
<keyword evidence="2" id="KW-1185">Reference proteome</keyword>
<sequence>MAVVFLSYLGNRGSSTEAAPSKQESASFPPVKYRLAIPRTLLDGEYMLIEDNSQETDAEIGRSGSGIHPEARNVKAAAGSYNGTSKVSHSGLVVTGMYGQFKNPEQQRYGLMDGLRKAEGMSEPKPPQHITPQGSEVDFECTVMMSEDPEGTATIPVCAWGDDNTAAYVAFVTPASAEQHPESVDLDQIAQKVLEIRRDMRQQIS</sequence>
<dbReference type="RefSeq" id="WP_279931881.1">
    <property type="nucleotide sequence ID" value="NZ_JARWBG010000047.1"/>
</dbReference>
<comment type="caution">
    <text evidence="1">The sequence shown here is derived from an EMBL/GenBank/DDBJ whole genome shotgun (WGS) entry which is preliminary data.</text>
</comment>
<organism evidence="1 2">
    <name type="scientific">Streptomyces chengmaiensis</name>
    <dbReference type="NCBI Taxonomy" id="3040919"/>
    <lineage>
        <taxon>Bacteria</taxon>
        <taxon>Bacillati</taxon>
        <taxon>Actinomycetota</taxon>
        <taxon>Actinomycetes</taxon>
        <taxon>Kitasatosporales</taxon>
        <taxon>Streptomycetaceae</taxon>
        <taxon>Streptomyces</taxon>
    </lineage>
</organism>
<dbReference type="Proteomes" id="UP001223144">
    <property type="component" value="Unassembled WGS sequence"/>
</dbReference>
<name>A0ABT6HVM4_9ACTN</name>
<evidence type="ECO:0000313" key="2">
    <source>
        <dbReference type="Proteomes" id="UP001223144"/>
    </source>
</evidence>
<protein>
    <submittedName>
        <fullName evidence="1">Uncharacterized protein</fullName>
    </submittedName>
</protein>
<reference evidence="1 2" key="1">
    <citation type="submission" date="2023-04" db="EMBL/GenBank/DDBJ databases">
        <title>Streptomyces chengmaiensis sp. nov. isolated from the stem of mangrove plant in Hainan.</title>
        <authorList>
            <person name="Huang X."/>
            <person name="Zhou S."/>
            <person name="Chu X."/>
            <person name="Xie Y."/>
            <person name="Lin Y."/>
        </authorList>
    </citation>
    <scope>NUCLEOTIDE SEQUENCE [LARGE SCALE GENOMIC DNA]</scope>
    <source>
        <strain evidence="1 2">HNM0663</strain>
    </source>
</reference>
<proteinExistence type="predicted"/>